<keyword evidence="5" id="KW-0597">Phosphoprotein</keyword>
<proteinExistence type="inferred from homology"/>
<feature type="region of interest" description="Disordered" evidence="12">
    <location>
        <begin position="944"/>
        <end position="1084"/>
    </location>
</feature>
<evidence type="ECO:0000256" key="2">
    <source>
        <dbReference type="ARBA" id="ARBA00009487"/>
    </source>
</evidence>
<evidence type="ECO:0000256" key="12">
    <source>
        <dbReference type="SAM" id="MobiDB-lite"/>
    </source>
</evidence>
<dbReference type="STRING" id="8010.ENSELUP00000009974"/>
<evidence type="ECO:0000256" key="11">
    <source>
        <dbReference type="ARBA" id="ARBA00033013"/>
    </source>
</evidence>
<dbReference type="AlphaFoldDB" id="A0A3P8Y2U3"/>
<evidence type="ECO:0000313" key="13">
    <source>
        <dbReference type="Ensembl" id="ENSELUP00000009974.3"/>
    </source>
</evidence>
<feature type="compositionally biased region" description="Low complexity" evidence="12">
    <location>
        <begin position="1028"/>
        <end position="1039"/>
    </location>
</feature>
<dbReference type="Proteomes" id="UP000265140">
    <property type="component" value="Chromosome 17"/>
</dbReference>
<protein>
    <recommendedName>
        <fullName evidence="3">Calpastatin</fullName>
    </recommendedName>
    <alternativeName>
        <fullName evidence="11">Calpain inhibitor</fullName>
    </alternativeName>
</protein>
<evidence type="ECO:0000256" key="1">
    <source>
        <dbReference type="ARBA" id="ARBA00002637"/>
    </source>
</evidence>
<feature type="compositionally biased region" description="Basic residues" evidence="12">
    <location>
        <begin position="1040"/>
        <end position="1054"/>
    </location>
</feature>
<evidence type="ECO:0000256" key="3">
    <source>
        <dbReference type="ARBA" id="ARBA00017619"/>
    </source>
</evidence>
<name>A0A3P8Y2U3_ESOLU</name>
<feature type="compositionally biased region" description="Low complexity" evidence="12">
    <location>
        <begin position="982"/>
        <end position="1007"/>
    </location>
</feature>
<reference evidence="13" key="4">
    <citation type="submission" date="2025-09" db="UniProtKB">
        <authorList>
            <consortium name="Ensembl"/>
        </authorList>
    </citation>
    <scope>IDENTIFICATION</scope>
</reference>
<dbReference type="GO" id="GO:0005737">
    <property type="term" value="C:cytoplasm"/>
    <property type="evidence" value="ECO:0007669"/>
    <property type="project" value="TreeGrafter"/>
</dbReference>
<dbReference type="RefSeq" id="XP_034142980.1">
    <property type="nucleotide sequence ID" value="XM_034287089.1"/>
</dbReference>
<keyword evidence="4" id="KW-1017">Isopeptide bond</keyword>
<organism evidence="13 14">
    <name type="scientific">Esox lucius</name>
    <name type="common">Northern pike</name>
    <dbReference type="NCBI Taxonomy" id="8010"/>
    <lineage>
        <taxon>Eukaryota</taxon>
        <taxon>Metazoa</taxon>
        <taxon>Chordata</taxon>
        <taxon>Craniata</taxon>
        <taxon>Vertebrata</taxon>
        <taxon>Euteleostomi</taxon>
        <taxon>Actinopterygii</taxon>
        <taxon>Neopterygii</taxon>
        <taxon>Teleostei</taxon>
        <taxon>Protacanthopterygii</taxon>
        <taxon>Esociformes</taxon>
        <taxon>Esocidae</taxon>
        <taxon>Esox</taxon>
    </lineage>
</organism>
<dbReference type="Ensembl" id="ENSELUT00000002907.3">
    <property type="protein sequence ID" value="ENSELUP00000009974.3"/>
    <property type="gene ID" value="ENSELUG00000010528.3"/>
</dbReference>
<evidence type="ECO:0000256" key="9">
    <source>
        <dbReference type="ARBA" id="ARBA00022843"/>
    </source>
</evidence>
<feature type="compositionally biased region" description="Basic and acidic residues" evidence="12">
    <location>
        <begin position="330"/>
        <end position="339"/>
    </location>
</feature>
<keyword evidence="7" id="KW-0789">Thiol protease inhibitor</keyword>
<dbReference type="InterPro" id="IPR001259">
    <property type="entry name" value="Prot_inh_calpain"/>
</dbReference>
<keyword evidence="14" id="KW-1185">Reference proteome</keyword>
<keyword evidence="6" id="KW-0646">Protease inhibitor</keyword>
<keyword evidence="8" id="KW-0677">Repeat</keyword>
<dbReference type="GO" id="GO:0010859">
    <property type="term" value="F:calcium-dependent cysteine-type endopeptidase inhibitor activity"/>
    <property type="evidence" value="ECO:0007669"/>
    <property type="project" value="TreeGrafter"/>
</dbReference>
<evidence type="ECO:0000256" key="4">
    <source>
        <dbReference type="ARBA" id="ARBA00022499"/>
    </source>
</evidence>
<evidence type="ECO:0000256" key="10">
    <source>
        <dbReference type="ARBA" id="ARBA00022990"/>
    </source>
</evidence>
<evidence type="ECO:0000256" key="6">
    <source>
        <dbReference type="ARBA" id="ARBA00022690"/>
    </source>
</evidence>
<dbReference type="PANTHER" id="PTHR10077:SF0">
    <property type="entry name" value="CALPASTATIN"/>
    <property type="match status" value="1"/>
</dbReference>
<reference evidence="13" key="2">
    <citation type="submission" date="2020-02" db="EMBL/GenBank/DDBJ databases">
        <title>Esox lucius (northern pike) genome, fEsoLuc1, primary haplotype.</title>
        <authorList>
            <person name="Myers G."/>
            <person name="Karagic N."/>
            <person name="Meyer A."/>
            <person name="Pippel M."/>
            <person name="Reichard M."/>
            <person name="Winkler S."/>
            <person name="Tracey A."/>
            <person name="Sims Y."/>
            <person name="Howe K."/>
            <person name="Rhie A."/>
            <person name="Formenti G."/>
            <person name="Durbin R."/>
            <person name="Fedrigo O."/>
            <person name="Jarvis E.D."/>
        </authorList>
    </citation>
    <scope>NUCLEOTIDE SEQUENCE [LARGE SCALE GENOMIC DNA]</scope>
</reference>
<accession>A0A3P8Y2U3</accession>
<dbReference type="InParanoid" id="A0A3P8Y2U3"/>
<feature type="compositionally biased region" description="Basic and acidic residues" evidence="12">
    <location>
        <begin position="356"/>
        <end position="366"/>
    </location>
</feature>
<keyword evidence="9" id="KW-0832">Ubl conjugation</keyword>
<dbReference type="PANTHER" id="PTHR10077">
    <property type="entry name" value="CALPASTATIN"/>
    <property type="match status" value="1"/>
</dbReference>
<feature type="region of interest" description="Disordered" evidence="12">
    <location>
        <begin position="269"/>
        <end position="387"/>
    </location>
</feature>
<sequence>MGQLLSWIRAPRDNHALQDVSVEQQPAFDCCHCFKNAPKGYQELPSESHPPELFHPSSQPRQYSPTSVAQVAVNPTQFESASAATTMATKPGTTSVTMTGATGSGVKAGGSVAIAGTTLTGAVKGAEGVPTTPSKADVVKQHPAKVATTVTAPVGPSGVGSLKGPETKVQVEVAPPGAQTAKQELADPFNALADYLPSSQPLNPNAPEYTGPEVTEHVVTSSKSVICGGGDVPLPPGYRFENTAPVADVKPKEVPKPISTDEALDSLSFGFTTSSAPTPPKQEKKAEQFAPAPVTKSAVPPADKKAKVEKKAEQFAPAPVTKSAVPPADKTAKVEKKAEQFAPAPVTKSAVPPADKTAKVEKKAEHFAPAPVTRSAVPPADKKAKVENDFDDFSLITGLDSPLVTKPKTDEGGFMSLDALSALGDTLGAPEPVPESPKIRPEDIVTEDPLAKTKGVLVGERDDTLPPEYRFTEDKVRNLPPPKPEPSMDSGEALDILSGDFMSPSVAHGVQAPILCPPAPPTQAKVKDSSPLSGGIVASSTASTVQAPMVPPQNKPTQVPFCTKEVTKKAPVQAAPVLISTADQDMSLDALEALGDTLGAPEPVPESPKIRPEDIVTEDPLAKTKGVLVGEREYTLPPEYRFTEDKVRNLPPPKPEPSMDSGEALDILSGDFMSPSVAHGVQAPILCPPAPPTQAKVKDSSPLSGGIVASSTASTVQAPMVPPQNKPPQAIRPVCTKEVTKKAPVQAAPVLISTADQDMSLDALEALGDTLGAPEPVPESPKIRPEDIVTEDPLAKTKGVLVGERDDTLPPEYRFTEDKVRNLPPLKPEPSMDSGEALDILSGDFMSPSVAHGVQAPILCPPAPPTQSSGDFALDALAGDFAAPSVAPTVKSAADRQLSTGTADALDVLSNTLMDLTPVVQPAAPVAAKDIVKEKKVTEEKVIKMGERDDSLPPEYRPTKEDKKATADAKARIDVRPKQPSMDDSTALDLLSSDFSTPAATTAVTKTTEQRQPSQVPMSGPVLDDLSDTLLPDSMTSKGGKPKSKSKSKSKSKKQREDPAALDHLSGQPSSDVVPASTNKGGKS</sequence>
<feature type="compositionally biased region" description="Basic and acidic residues" evidence="12">
    <location>
        <begin position="302"/>
        <end position="313"/>
    </location>
</feature>
<gene>
    <name evidence="13" type="primary">CAST</name>
</gene>
<comment type="similarity">
    <text evidence="2">Belongs to the protease inhibitor I27 (calpastatin) family.</text>
</comment>
<evidence type="ECO:0000313" key="14">
    <source>
        <dbReference type="Proteomes" id="UP000265140"/>
    </source>
</evidence>
<feature type="compositionally biased region" description="Polar residues" evidence="12">
    <location>
        <begin position="1067"/>
        <end position="1084"/>
    </location>
</feature>
<dbReference type="GeneID" id="105016776"/>
<keyword evidence="10" id="KW-0007">Acetylation</keyword>
<reference evidence="13" key="3">
    <citation type="submission" date="2025-08" db="UniProtKB">
        <authorList>
            <consortium name="Ensembl"/>
        </authorList>
    </citation>
    <scope>IDENTIFICATION</scope>
</reference>
<evidence type="ECO:0000256" key="7">
    <source>
        <dbReference type="ARBA" id="ARBA00022704"/>
    </source>
</evidence>
<dbReference type="OMA" id="LECHGQG"/>
<dbReference type="GeneTree" id="ENSGT00390000002993"/>
<feature type="region of interest" description="Disordered" evidence="12">
    <location>
        <begin position="42"/>
        <end position="63"/>
    </location>
</feature>
<dbReference type="Bgee" id="ENSELUG00000010528">
    <property type="expression patterns" value="Expressed in nose and 15 other cell types or tissues"/>
</dbReference>
<feature type="compositionally biased region" description="Basic and acidic residues" evidence="12">
    <location>
        <begin position="944"/>
        <end position="977"/>
    </location>
</feature>
<reference evidence="14" key="1">
    <citation type="journal article" date="2014" name="PLoS ONE">
        <title>The genome and linkage map of the northern pike (Esox lucius): conserved synteny revealed between the salmonid sister group and the Neoteleostei.</title>
        <authorList>
            <person name="Rondeau E.B."/>
            <person name="Minkley D.R."/>
            <person name="Leong J.S."/>
            <person name="Messmer A.M."/>
            <person name="Jantzen J.R."/>
            <person name="von Schalburg K.R."/>
            <person name="Lemon C."/>
            <person name="Bird N.H."/>
            <person name="Koop B.F."/>
        </authorList>
    </citation>
    <scope>NUCLEOTIDE SEQUENCE</scope>
</reference>
<evidence type="ECO:0000256" key="5">
    <source>
        <dbReference type="ARBA" id="ARBA00022553"/>
    </source>
</evidence>
<dbReference type="Pfam" id="PF00748">
    <property type="entry name" value="Calpain_inhib"/>
    <property type="match status" value="4"/>
</dbReference>
<comment type="function">
    <text evidence="1">Specific inhibition of calpain (calcium-dependent cysteine protease). Plays a key role in postmortem tenderization of meat and have been proposed to be involved in muscle protein degradation in living tissue.</text>
</comment>
<dbReference type="InterPro" id="IPR026998">
    <property type="entry name" value="Calpastatin"/>
</dbReference>
<evidence type="ECO:0000256" key="8">
    <source>
        <dbReference type="ARBA" id="ARBA00022737"/>
    </source>
</evidence>